<keyword evidence="7" id="KW-1185">Reference proteome</keyword>
<evidence type="ECO:0000256" key="4">
    <source>
        <dbReference type="ARBA" id="ARBA00023136"/>
    </source>
</evidence>
<sequence>MEYEDLDSINFTFNDLDIIENTFHKDGKIIINGILVADLDFQYIIYTWYVPFLFVILGIACIGNIIILSSSFFIQKPISIYLKLCLSLANSDLWAAILIAIGLYVNSYLPSVIGKPIPSLCFNLRLEVIRISGMFTSVLHLLALSVGQFLGIICPFKLKRYATSRRVNCTIICMYIFPVFIMSFIFYLFIDDEPLRPCTHSSYSQLPFRTLIFLLFTIPLIITFILYFIILYILLNKREGNLNRYGGSMVNRSKIQNKLNIVKITFTILTTFTFSWGICVLYFFLVCKKGCLIIYLVSIDFYTAFACNSFVNTMVVLKLALNPLIYAFRIDKIRDGIMKMFCTVGCSGIILHLCKLKKFYNNGSGIINIDSTREYQKNDNLLSIQEDNIIDEKFGIEMVEEIIPRGSENSNHLIGRKKRTPDGRRIIVHAEINDCCMINKDIKNISITTV</sequence>
<evidence type="ECO:0000313" key="7">
    <source>
        <dbReference type="Proteomes" id="UP000046392"/>
    </source>
</evidence>
<dbReference type="GO" id="GO:0016020">
    <property type="term" value="C:membrane"/>
    <property type="evidence" value="ECO:0007669"/>
    <property type="project" value="UniProtKB-SubCell"/>
</dbReference>
<dbReference type="Gene3D" id="1.20.1070.10">
    <property type="entry name" value="Rhodopsin 7-helix transmembrane proteins"/>
    <property type="match status" value="1"/>
</dbReference>
<dbReference type="AlphaFoldDB" id="A0A0N5CDR1"/>
<evidence type="ECO:0000259" key="6">
    <source>
        <dbReference type="PROSITE" id="PS50262"/>
    </source>
</evidence>
<dbReference type="PROSITE" id="PS50262">
    <property type="entry name" value="G_PROTEIN_RECEP_F1_2"/>
    <property type="match status" value="1"/>
</dbReference>
<evidence type="ECO:0000256" key="3">
    <source>
        <dbReference type="ARBA" id="ARBA00022989"/>
    </source>
</evidence>
<feature type="transmembrane region" description="Helical" evidence="5">
    <location>
        <begin position="48"/>
        <end position="68"/>
    </location>
</feature>
<dbReference type="Pfam" id="PF00001">
    <property type="entry name" value="7tm_1"/>
    <property type="match status" value="1"/>
</dbReference>
<dbReference type="Proteomes" id="UP000046392">
    <property type="component" value="Unplaced"/>
</dbReference>
<reference evidence="8" key="1">
    <citation type="submission" date="2017-02" db="UniProtKB">
        <authorList>
            <consortium name="WormBaseParasite"/>
        </authorList>
    </citation>
    <scope>IDENTIFICATION</scope>
</reference>
<dbReference type="InterPro" id="IPR017452">
    <property type="entry name" value="GPCR_Rhodpsn_7TM"/>
</dbReference>
<feature type="transmembrane region" description="Helical" evidence="5">
    <location>
        <begin position="134"/>
        <end position="156"/>
    </location>
</feature>
<keyword evidence="3 5" id="KW-1133">Transmembrane helix</keyword>
<evidence type="ECO:0000256" key="1">
    <source>
        <dbReference type="ARBA" id="ARBA00004370"/>
    </source>
</evidence>
<dbReference type="SUPFAM" id="SSF81321">
    <property type="entry name" value="Family A G protein-coupled receptor-like"/>
    <property type="match status" value="1"/>
</dbReference>
<feature type="transmembrane region" description="Helical" evidence="5">
    <location>
        <begin position="210"/>
        <end position="235"/>
    </location>
</feature>
<name>A0A0N5CDR1_STREA</name>
<evidence type="ECO:0000313" key="8">
    <source>
        <dbReference type="WBParaSite" id="SPAL_0001600400.1"/>
    </source>
</evidence>
<dbReference type="GO" id="GO:0004930">
    <property type="term" value="F:G protein-coupled receptor activity"/>
    <property type="evidence" value="ECO:0007669"/>
    <property type="project" value="InterPro"/>
</dbReference>
<dbReference type="CDD" id="cd00637">
    <property type="entry name" value="7tm_classA_rhodopsin-like"/>
    <property type="match status" value="1"/>
</dbReference>
<dbReference type="PANTHER" id="PTHR45698:SF1">
    <property type="entry name" value="TRACE AMINE-ASSOCIATED RECEPTOR 13C-LIKE"/>
    <property type="match status" value="1"/>
</dbReference>
<organism evidence="7 8">
    <name type="scientific">Strongyloides papillosus</name>
    <name type="common">Intestinal threadworm</name>
    <dbReference type="NCBI Taxonomy" id="174720"/>
    <lineage>
        <taxon>Eukaryota</taxon>
        <taxon>Metazoa</taxon>
        <taxon>Ecdysozoa</taxon>
        <taxon>Nematoda</taxon>
        <taxon>Chromadorea</taxon>
        <taxon>Rhabditida</taxon>
        <taxon>Tylenchina</taxon>
        <taxon>Panagrolaimomorpha</taxon>
        <taxon>Strongyloidoidea</taxon>
        <taxon>Strongyloididae</taxon>
        <taxon>Strongyloides</taxon>
    </lineage>
</organism>
<proteinExistence type="predicted"/>
<feature type="transmembrane region" description="Helical" evidence="5">
    <location>
        <begin position="168"/>
        <end position="190"/>
    </location>
</feature>
<keyword evidence="2 5" id="KW-0812">Transmembrane</keyword>
<keyword evidence="4 5" id="KW-0472">Membrane</keyword>
<protein>
    <submittedName>
        <fullName evidence="8">G_PROTEIN_RECEP_F1_2 domain-containing protein</fullName>
    </submittedName>
</protein>
<dbReference type="PRINTS" id="PR00237">
    <property type="entry name" value="GPCRRHODOPSN"/>
</dbReference>
<feature type="domain" description="G-protein coupled receptors family 1 profile" evidence="6">
    <location>
        <begin position="63"/>
        <end position="326"/>
    </location>
</feature>
<dbReference type="InterPro" id="IPR000276">
    <property type="entry name" value="GPCR_Rhodpsn"/>
</dbReference>
<accession>A0A0N5CDR1</accession>
<dbReference type="WBParaSite" id="SPAL_0001600400.1">
    <property type="protein sequence ID" value="SPAL_0001600400.1"/>
    <property type="gene ID" value="SPAL_0001600400"/>
</dbReference>
<feature type="transmembrane region" description="Helical" evidence="5">
    <location>
        <begin position="261"/>
        <end position="286"/>
    </location>
</feature>
<dbReference type="PANTHER" id="PTHR45698">
    <property type="entry name" value="TRACE AMINE-ASSOCIATED RECEPTOR 19N-RELATED"/>
    <property type="match status" value="1"/>
</dbReference>
<evidence type="ECO:0000256" key="2">
    <source>
        <dbReference type="ARBA" id="ARBA00022692"/>
    </source>
</evidence>
<dbReference type="STRING" id="174720.A0A0N5CDR1"/>
<comment type="subcellular location">
    <subcellularLocation>
        <location evidence="1">Membrane</location>
    </subcellularLocation>
</comment>
<feature type="transmembrane region" description="Helical" evidence="5">
    <location>
        <begin position="80"/>
        <end position="105"/>
    </location>
</feature>
<evidence type="ECO:0000256" key="5">
    <source>
        <dbReference type="SAM" id="Phobius"/>
    </source>
</evidence>